<dbReference type="InterPro" id="IPR037185">
    <property type="entry name" value="EmrE-like"/>
</dbReference>
<evidence type="ECO:0000256" key="1">
    <source>
        <dbReference type="ARBA" id="ARBA00004141"/>
    </source>
</evidence>
<organism evidence="8 9">
    <name type="scientific">Sphingobacterium zhuxiongii</name>
    <dbReference type="NCBI Taxonomy" id="2662364"/>
    <lineage>
        <taxon>Bacteria</taxon>
        <taxon>Pseudomonadati</taxon>
        <taxon>Bacteroidota</taxon>
        <taxon>Sphingobacteriia</taxon>
        <taxon>Sphingobacteriales</taxon>
        <taxon>Sphingobacteriaceae</taxon>
        <taxon>Sphingobacterium</taxon>
    </lineage>
</organism>
<sequence>MITEPSSSSVPTEGQGAANTKPWLGILLAIIGATLWGVSGTFGQFLFHERGVNVEWMITVRLLVAGSLLLLISSFDKRQSLFSIWKNRSDLIQLIIFSIAGMVTIQYTYFAAIKYSNAATATILQFLGAVIIAIYLSLKALKVPSLKELIALFIAVIGTFLLVTHANFDNLSISPLGLTLGLASAVAVAIYSLQPTKLLRKYPAHIIVGWAMLIGGILFSFVHAPWKIEGQWDSQAISYASFIVIFGTLIPCFAYLSAVKIVGGQTASLLGSAEPLSAAFMAVIWLQVPFGLMDWLGSACIISTIFILSIGKKAG</sequence>
<dbReference type="RefSeq" id="WP_153511684.1">
    <property type="nucleotide sequence ID" value="NZ_CP045652.1"/>
</dbReference>
<keyword evidence="4 6" id="KW-1133">Transmembrane helix</keyword>
<keyword evidence="9" id="KW-1185">Reference proteome</keyword>
<dbReference type="AlphaFoldDB" id="A0A5Q0QG42"/>
<feature type="transmembrane region" description="Helical" evidence="6">
    <location>
        <begin position="292"/>
        <end position="311"/>
    </location>
</feature>
<feature type="transmembrane region" description="Helical" evidence="6">
    <location>
        <begin position="150"/>
        <end position="168"/>
    </location>
</feature>
<feature type="transmembrane region" description="Helical" evidence="6">
    <location>
        <begin position="268"/>
        <end position="286"/>
    </location>
</feature>
<evidence type="ECO:0000256" key="4">
    <source>
        <dbReference type="ARBA" id="ARBA00022989"/>
    </source>
</evidence>
<feature type="transmembrane region" description="Helical" evidence="6">
    <location>
        <begin position="174"/>
        <end position="193"/>
    </location>
</feature>
<proteinExistence type="inferred from homology"/>
<feature type="transmembrane region" description="Helical" evidence="6">
    <location>
        <begin position="23"/>
        <end position="47"/>
    </location>
</feature>
<dbReference type="KEGG" id="sphe:GFH32_11140"/>
<dbReference type="GO" id="GO:0016020">
    <property type="term" value="C:membrane"/>
    <property type="evidence" value="ECO:0007669"/>
    <property type="project" value="UniProtKB-SubCell"/>
</dbReference>
<feature type="transmembrane region" description="Helical" evidence="6">
    <location>
        <begin position="205"/>
        <end position="224"/>
    </location>
</feature>
<comment type="similarity">
    <text evidence="2">Belongs to the EamA transporter family.</text>
</comment>
<reference evidence="8 9" key="1">
    <citation type="submission" date="2019-10" db="EMBL/GenBank/DDBJ databases">
        <authorList>
            <person name="Dong K."/>
        </authorList>
    </citation>
    <scope>NUCLEOTIDE SEQUENCE [LARGE SCALE GENOMIC DNA]</scope>
    <source>
        <strain evidence="9">dk4302</strain>
    </source>
</reference>
<protein>
    <submittedName>
        <fullName evidence="8">EamA family transporter</fullName>
    </submittedName>
</protein>
<dbReference type="Proteomes" id="UP000326921">
    <property type="component" value="Chromosome"/>
</dbReference>
<dbReference type="Pfam" id="PF00892">
    <property type="entry name" value="EamA"/>
    <property type="match status" value="2"/>
</dbReference>
<evidence type="ECO:0000313" key="8">
    <source>
        <dbReference type="EMBL" id="QGA26838.1"/>
    </source>
</evidence>
<feature type="transmembrane region" description="Helical" evidence="6">
    <location>
        <begin position="91"/>
        <end position="112"/>
    </location>
</feature>
<dbReference type="EMBL" id="CP045652">
    <property type="protein sequence ID" value="QGA26838.1"/>
    <property type="molecule type" value="Genomic_DNA"/>
</dbReference>
<evidence type="ECO:0000256" key="2">
    <source>
        <dbReference type="ARBA" id="ARBA00007362"/>
    </source>
</evidence>
<evidence type="ECO:0000313" key="9">
    <source>
        <dbReference type="Proteomes" id="UP000326921"/>
    </source>
</evidence>
<accession>A0A5Q0QG42</accession>
<evidence type="ECO:0000256" key="6">
    <source>
        <dbReference type="SAM" id="Phobius"/>
    </source>
</evidence>
<gene>
    <name evidence="8" type="ORF">GFH32_11140</name>
</gene>
<dbReference type="PANTHER" id="PTHR32322">
    <property type="entry name" value="INNER MEMBRANE TRANSPORTER"/>
    <property type="match status" value="1"/>
</dbReference>
<dbReference type="InterPro" id="IPR000620">
    <property type="entry name" value="EamA_dom"/>
</dbReference>
<keyword evidence="5 6" id="KW-0472">Membrane</keyword>
<feature type="domain" description="EamA" evidence="7">
    <location>
        <begin position="24"/>
        <end position="163"/>
    </location>
</feature>
<evidence type="ECO:0000259" key="7">
    <source>
        <dbReference type="Pfam" id="PF00892"/>
    </source>
</evidence>
<dbReference type="PANTHER" id="PTHR32322:SF2">
    <property type="entry name" value="EAMA DOMAIN-CONTAINING PROTEIN"/>
    <property type="match status" value="1"/>
</dbReference>
<name>A0A5Q0QG42_9SPHI</name>
<feature type="transmembrane region" description="Helical" evidence="6">
    <location>
        <begin position="53"/>
        <end position="71"/>
    </location>
</feature>
<feature type="transmembrane region" description="Helical" evidence="6">
    <location>
        <begin position="118"/>
        <end position="138"/>
    </location>
</feature>
<dbReference type="InterPro" id="IPR050638">
    <property type="entry name" value="AA-Vitamin_Transporters"/>
</dbReference>
<comment type="subcellular location">
    <subcellularLocation>
        <location evidence="1">Membrane</location>
        <topology evidence="1">Multi-pass membrane protein</topology>
    </subcellularLocation>
</comment>
<evidence type="ECO:0000256" key="5">
    <source>
        <dbReference type="ARBA" id="ARBA00023136"/>
    </source>
</evidence>
<feature type="domain" description="EamA" evidence="7">
    <location>
        <begin position="176"/>
        <end position="309"/>
    </location>
</feature>
<evidence type="ECO:0000256" key="3">
    <source>
        <dbReference type="ARBA" id="ARBA00022692"/>
    </source>
</evidence>
<feature type="transmembrane region" description="Helical" evidence="6">
    <location>
        <begin position="236"/>
        <end position="256"/>
    </location>
</feature>
<keyword evidence="3 6" id="KW-0812">Transmembrane</keyword>
<dbReference type="SUPFAM" id="SSF103481">
    <property type="entry name" value="Multidrug resistance efflux transporter EmrE"/>
    <property type="match status" value="2"/>
</dbReference>